<name>A0ABV5U994_9PSEU</name>
<reference evidence="1 2" key="1">
    <citation type="submission" date="2024-09" db="EMBL/GenBank/DDBJ databases">
        <authorList>
            <person name="Sun Q."/>
            <person name="Mori K."/>
        </authorList>
    </citation>
    <scope>NUCLEOTIDE SEQUENCE [LARGE SCALE GENOMIC DNA]</scope>
    <source>
        <strain evidence="1 2">JCM 13852</strain>
    </source>
</reference>
<evidence type="ECO:0000313" key="1">
    <source>
        <dbReference type="EMBL" id="MFB9687240.1"/>
    </source>
</evidence>
<dbReference type="RefSeq" id="WP_378197661.1">
    <property type="nucleotide sequence ID" value="NZ_JBHMBK010000018.1"/>
</dbReference>
<dbReference type="EMBL" id="JBHMBK010000018">
    <property type="protein sequence ID" value="MFB9687240.1"/>
    <property type="molecule type" value="Genomic_DNA"/>
</dbReference>
<evidence type="ECO:0000313" key="2">
    <source>
        <dbReference type="Proteomes" id="UP001589535"/>
    </source>
</evidence>
<sequence length="122" mass="13371">MTATSAKGLEVIADEPTEAPMRAKGGAPVHWRQTRTLLLADGSTTYGCVHCDYTSDNMHSIRPHLNKHRTTPAAEIEVDPLDGLTLGEIRQQLTAAAEWKARAVRAEQHLSMLRSALREVTA</sequence>
<comment type="caution">
    <text evidence="1">The sequence shown here is derived from an EMBL/GenBank/DDBJ whole genome shotgun (WGS) entry which is preliminary data.</text>
</comment>
<keyword evidence="2" id="KW-1185">Reference proteome</keyword>
<organism evidence="1 2">
    <name type="scientific">Amycolatopsis plumensis</name>
    <dbReference type="NCBI Taxonomy" id="236508"/>
    <lineage>
        <taxon>Bacteria</taxon>
        <taxon>Bacillati</taxon>
        <taxon>Actinomycetota</taxon>
        <taxon>Actinomycetes</taxon>
        <taxon>Pseudonocardiales</taxon>
        <taxon>Pseudonocardiaceae</taxon>
        <taxon>Amycolatopsis</taxon>
    </lineage>
</organism>
<dbReference type="Proteomes" id="UP001589535">
    <property type="component" value="Unassembled WGS sequence"/>
</dbReference>
<protein>
    <recommendedName>
        <fullName evidence="3">C2H2-type domain-containing protein</fullName>
    </recommendedName>
</protein>
<proteinExistence type="predicted"/>
<gene>
    <name evidence="1" type="ORF">ACFFTO_23925</name>
</gene>
<evidence type="ECO:0008006" key="3">
    <source>
        <dbReference type="Google" id="ProtNLM"/>
    </source>
</evidence>
<accession>A0ABV5U994</accession>